<dbReference type="Pfam" id="PF13472">
    <property type="entry name" value="Lipase_GDSL_2"/>
    <property type="match status" value="1"/>
</dbReference>
<dbReference type="InterPro" id="IPR045136">
    <property type="entry name" value="Iah1-like"/>
</dbReference>
<gene>
    <name evidence="3" type="ORF">KFE25_005676</name>
</gene>
<dbReference type="PANTHER" id="PTHR14209:SF19">
    <property type="entry name" value="ISOAMYL ACETATE-HYDROLYZING ESTERASE 1 HOMOLOG"/>
    <property type="match status" value="1"/>
</dbReference>
<protein>
    <recommendedName>
        <fullName evidence="2">SGNH hydrolase-type esterase domain-containing protein</fullName>
    </recommendedName>
</protein>
<keyword evidence="1" id="KW-1133">Transmembrane helix</keyword>
<feature type="transmembrane region" description="Helical" evidence="1">
    <location>
        <begin position="6"/>
        <end position="23"/>
    </location>
</feature>
<dbReference type="OrthoDB" id="671439at2759"/>
<dbReference type="InterPro" id="IPR013830">
    <property type="entry name" value="SGNH_hydro"/>
</dbReference>
<accession>A0A8J5X9S5</accession>
<comment type="caution">
    <text evidence="3">The sequence shown here is derived from an EMBL/GenBank/DDBJ whole genome shotgun (WGS) entry which is preliminary data.</text>
</comment>
<dbReference type="EMBL" id="JAGTXO010000043">
    <property type="protein sequence ID" value="KAG8459165.1"/>
    <property type="molecule type" value="Genomic_DNA"/>
</dbReference>
<dbReference type="InterPro" id="IPR036514">
    <property type="entry name" value="SGNH_hydro_sf"/>
</dbReference>
<evidence type="ECO:0000256" key="1">
    <source>
        <dbReference type="SAM" id="Phobius"/>
    </source>
</evidence>
<dbReference type="AlphaFoldDB" id="A0A8J5X9S5"/>
<keyword evidence="1" id="KW-0812">Transmembrane</keyword>
<evidence type="ECO:0000313" key="3">
    <source>
        <dbReference type="EMBL" id="KAG8459165.1"/>
    </source>
</evidence>
<proteinExistence type="predicted"/>
<dbReference type="PANTHER" id="PTHR14209">
    <property type="entry name" value="ISOAMYL ACETATE-HYDROLYZING ESTERASE 1"/>
    <property type="match status" value="1"/>
</dbReference>
<evidence type="ECO:0000259" key="2">
    <source>
        <dbReference type="Pfam" id="PF13472"/>
    </source>
</evidence>
<name>A0A8J5X9S5_DIALT</name>
<feature type="domain" description="SGNH hydrolase-type esterase" evidence="2">
    <location>
        <begin position="55"/>
        <end position="244"/>
    </location>
</feature>
<keyword evidence="1" id="KW-0472">Membrane</keyword>
<dbReference type="Proteomes" id="UP000751190">
    <property type="component" value="Unassembled WGS sequence"/>
</dbReference>
<organism evidence="3 4">
    <name type="scientific">Diacronema lutheri</name>
    <name type="common">Unicellular marine alga</name>
    <name type="synonym">Monochrysis lutheri</name>
    <dbReference type="NCBI Taxonomy" id="2081491"/>
    <lineage>
        <taxon>Eukaryota</taxon>
        <taxon>Haptista</taxon>
        <taxon>Haptophyta</taxon>
        <taxon>Pavlovophyceae</taxon>
        <taxon>Pavlovales</taxon>
        <taxon>Pavlovaceae</taxon>
        <taxon>Diacronema</taxon>
    </lineage>
</organism>
<dbReference type="CDD" id="cd01838">
    <property type="entry name" value="Isoamyl_acetate_hydrolase_like"/>
    <property type="match status" value="1"/>
</dbReference>
<evidence type="ECO:0000313" key="4">
    <source>
        <dbReference type="Proteomes" id="UP000751190"/>
    </source>
</evidence>
<dbReference type="OMA" id="DSHTQKG"/>
<reference evidence="3" key="1">
    <citation type="submission" date="2021-05" db="EMBL/GenBank/DDBJ databases">
        <title>The genome of the haptophyte Pavlova lutheri (Diacronema luteri, Pavlovales) - a model for lipid biosynthesis in eukaryotic algae.</title>
        <authorList>
            <person name="Hulatt C.J."/>
            <person name="Posewitz M.C."/>
        </authorList>
    </citation>
    <scope>NUCLEOTIDE SEQUENCE</scope>
    <source>
        <strain evidence="3">NIVA-4/92</strain>
    </source>
</reference>
<dbReference type="SUPFAM" id="SSF52266">
    <property type="entry name" value="SGNH hydrolase"/>
    <property type="match status" value="1"/>
</dbReference>
<keyword evidence="4" id="KW-1185">Reference proteome</keyword>
<sequence length="279" mass="29597">MEPRGAGVAIVCVGAAILVAVRIRARRRAHPGFVDGVGCASGEPYSLHARPIVLLLGDSITQLSFESHGWGAALAAAYARERRADVVNRGFSGYTSRLLSRVVPSVVGQLGQPLERVGLVTILVGSNDATRPGAAQHVPVDEYEANLSAIVAMLCATLPAARVVVITPPAVDEAKFCAVRESAGKGDGDGRCNARLRPYCEAAMAVAARHNVALFDLHARSLATPDWQHRLLADGLHLSGGGNKLLFEGLSELICTQLPDRSPGGMPWHLPRWNDVRAI</sequence>
<dbReference type="Gene3D" id="3.40.50.1110">
    <property type="entry name" value="SGNH hydrolase"/>
    <property type="match status" value="1"/>
</dbReference>